<protein>
    <submittedName>
        <fullName evidence="1">Uncharacterized protein</fullName>
    </submittedName>
</protein>
<dbReference type="EMBL" id="CP039355">
    <property type="protein sequence ID" value="QCE15214.1"/>
    <property type="molecule type" value="Genomic_DNA"/>
</dbReference>
<sequence length="100" mass="11092">MGGCRQAVWSSISPNDVVEAPGGSRCRCGLQGGFYTALDGGLDAMLCWGPSYECNLYWGNTWPLEAVAWWFWKSSGVCEIVARTNGFRKIVLLGVIRRVW</sequence>
<dbReference type="Proteomes" id="UP000501690">
    <property type="component" value="Linkage Group LG11"/>
</dbReference>
<organism evidence="1 2">
    <name type="scientific">Vigna unguiculata</name>
    <name type="common">Cowpea</name>
    <dbReference type="NCBI Taxonomy" id="3917"/>
    <lineage>
        <taxon>Eukaryota</taxon>
        <taxon>Viridiplantae</taxon>
        <taxon>Streptophyta</taxon>
        <taxon>Embryophyta</taxon>
        <taxon>Tracheophyta</taxon>
        <taxon>Spermatophyta</taxon>
        <taxon>Magnoliopsida</taxon>
        <taxon>eudicotyledons</taxon>
        <taxon>Gunneridae</taxon>
        <taxon>Pentapetalae</taxon>
        <taxon>rosids</taxon>
        <taxon>fabids</taxon>
        <taxon>Fabales</taxon>
        <taxon>Fabaceae</taxon>
        <taxon>Papilionoideae</taxon>
        <taxon>50 kb inversion clade</taxon>
        <taxon>NPAAA clade</taxon>
        <taxon>indigoferoid/millettioid clade</taxon>
        <taxon>Phaseoleae</taxon>
        <taxon>Vigna</taxon>
    </lineage>
</organism>
<evidence type="ECO:0000313" key="2">
    <source>
        <dbReference type="Proteomes" id="UP000501690"/>
    </source>
</evidence>
<name>A0A4D6NRB3_VIGUN</name>
<proteinExistence type="predicted"/>
<reference evidence="1 2" key="1">
    <citation type="submission" date="2019-04" db="EMBL/GenBank/DDBJ databases">
        <title>An improved genome assembly and genetic linkage map for asparagus bean, Vigna unguiculata ssp. sesquipedialis.</title>
        <authorList>
            <person name="Xia Q."/>
            <person name="Zhang R."/>
            <person name="Dong Y."/>
        </authorList>
    </citation>
    <scope>NUCLEOTIDE SEQUENCE [LARGE SCALE GENOMIC DNA]</scope>
    <source>
        <tissue evidence="1">Leaf</tissue>
    </source>
</reference>
<dbReference type="AlphaFoldDB" id="A0A4D6NRB3"/>
<accession>A0A4D6NRB3</accession>
<evidence type="ECO:0000313" key="1">
    <source>
        <dbReference type="EMBL" id="QCE15214.1"/>
    </source>
</evidence>
<gene>
    <name evidence="1" type="ORF">DEO72_LG11g2223</name>
</gene>
<keyword evidence="2" id="KW-1185">Reference proteome</keyword>